<evidence type="ECO:0000256" key="2">
    <source>
        <dbReference type="ARBA" id="ARBA00023125"/>
    </source>
</evidence>
<dbReference type="Pfam" id="PF02311">
    <property type="entry name" value="AraC_binding"/>
    <property type="match status" value="1"/>
</dbReference>
<dbReference type="InterPro" id="IPR009057">
    <property type="entry name" value="Homeodomain-like_sf"/>
</dbReference>
<evidence type="ECO:0000313" key="6">
    <source>
        <dbReference type="EMBL" id="POY51690.1"/>
    </source>
</evidence>
<dbReference type="GO" id="GO:0043565">
    <property type="term" value="F:sequence-specific DNA binding"/>
    <property type="evidence" value="ECO:0007669"/>
    <property type="project" value="InterPro"/>
</dbReference>
<dbReference type="Proteomes" id="UP000584405">
    <property type="component" value="Unassembled WGS sequence"/>
</dbReference>
<dbReference type="SUPFAM" id="SSF51215">
    <property type="entry name" value="Regulatory protein AraC"/>
    <property type="match status" value="1"/>
</dbReference>
<dbReference type="EMBL" id="CP065030">
    <property type="protein sequence ID" value="QPK14181.1"/>
    <property type="molecule type" value="Genomic_DNA"/>
</dbReference>
<name>A0A855MH67_9GAMM</name>
<dbReference type="Gene3D" id="1.10.10.60">
    <property type="entry name" value="Homeodomain-like"/>
    <property type="match status" value="1"/>
</dbReference>
<evidence type="ECO:0000313" key="7">
    <source>
        <dbReference type="EMBL" id="QPK14181.1"/>
    </source>
</evidence>
<feature type="domain" description="HTH araC/xylS-type" evidence="4">
    <location>
        <begin position="175"/>
        <end position="272"/>
    </location>
</feature>
<accession>A0A855MH67</accession>
<dbReference type="PANTHER" id="PTHR46796:SF2">
    <property type="entry name" value="TRANSCRIPTIONAL REGULATORY PROTEIN"/>
    <property type="match status" value="1"/>
</dbReference>
<dbReference type="InterPro" id="IPR018060">
    <property type="entry name" value="HTH_AraC"/>
</dbReference>
<dbReference type="AlphaFoldDB" id="A0A855MH67"/>
<keyword evidence="2" id="KW-0238">DNA-binding</keyword>
<dbReference type="InterPro" id="IPR037923">
    <property type="entry name" value="HTH-like"/>
</dbReference>
<organism evidence="6">
    <name type="scientific">Pectobacterium versatile</name>
    <dbReference type="NCBI Taxonomy" id="2488639"/>
    <lineage>
        <taxon>Bacteria</taxon>
        <taxon>Pseudomonadati</taxon>
        <taxon>Pseudomonadota</taxon>
        <taxon>Gammaproteobacteria</taxon>
        <taxon>Enterobacterales</taxon>
        <taxon>Pectobacteriaceae</taxon>
        <taxon>Pectobacterium</taxon>
    </lineage>
</organism>
<gene>
    <name evidence="6" type="ORF">F131LOC_00567</name>
    <name evidence="7" type="ORF">F131LOC_012245</name>
    <name evidence="5" type="ORF">H0253_07330</name>
</gene>
<dbReference type="Pfam" id="PF12833">
    <property type="entry name" value="HTH_18"/>
    <property type="match status" value="1"/>
</dbReference>
<protein>
    <submittedName>
        <fullName evidence="6">AraC family transcriptional regulator</fullName>
    </submittedName>
</protein>
<dbReference type="SMART" id="SM00342">
    <property type="entry name" value="HTH_ARAC"/>
    <property type="match status" value="1"/>
</dbReference>
<dbReference type="InterPro" id="IPR050204">
    <property type="entry name" value="AraC_XylS_family_regulators"/>
</dbReference>
<sequence>MQSQQREWMKFVAVPSLGIQGLHAYFNKHQYERHSHDYFVLGTIDAGAPKVALEKGGFIAPPGSAMIINPGEMHDGKPCDDQGYIYSMVYIDPWMINDLAQAHDVSVSSPTRFTRPLIMDADIVFLLKKLHRVLFSEQDPLAREISMIDALNPLFQRYSTTPVKPQPVRNEPRIERVRELIHACFSEPLTTSVLAEAAALSRVRLNQLFSAAYGLPLHAYLNAVRLDAAKQLLRSGHCAADVAASVGLSDQSHLIRRFKGTFGITPAQYTAAYLSDVQYTS</sequence>
<evidence type="ECO:0000256" key="1">
    <source>
        <dbReference type="ARBA" id="ARBA00023015"/>
    </source>
</evidence>
<dbReference type="Proteomes" id="UP000237284">
    <property type="component" value="Chromosome"/>
</dbReference>
<proteinExistence type="predicted"/>
<reference evidence="5 9" key="2">
    <citation type="submission" date="2020-07" db="EMBL/GenBank/DDBJ databases">
        <title>Updated taxonomy of Pectobacterium genus in the CIRM-CFBP bacterial collection: when new species reveal old endemic population.</title>
        <authorList>
            <person name="Pedron J."/>
            <person name="Barny M.A."/>
            <person name="Portier P."/>
        </authorList>
    </citation>
    <scope>NUCLEOTIDE SEQUENCE [LARGE SCALE GENOMIC DNA]</scope>
    <source>
        <strain evidence="5 9">CFBP5669</strain>
    </source>
</reference>
<dbReference type="SUPFAM" id="SSF46689">
    <property type="entry name" value="Homeodomain-like"/>
    <property type="match status" value="2"/>
</dbReference>
<evidence type="ECO:0000259" key="4">
    <source>
        <dbReference type="PROSITE" id="PS01124"/>
    </source>
</evidence>
<evidence type="ECO:0000313" key="5">
    <source>
        <dbReference type="EMBL" id="MBA0158654.1"/>
    </source>
</evidence>
<evidence type="ECO:0000313" key="9">
    <source>
        <dbReference type="Proteomes" id="UP000584405"/>
    </source>
</evidence>
<reference evidence="7 8" key="3">
    <citation type="submission" date="2020-11" db="EMBL/GenBank/DDBJ databases">
        <title>Complete genome sequence of Pectobacterium versatile F131.</title>
        <authorList>
            <person name="Shirshikov F.V."/>
            <person name="Miroshnikov K."/>
            <person name="Toshakov S.V."/>
            <person name="Kabanova A.P."/>
            <person name="Barannik A.P."/>
            <person name="Shneider M."/>
            <person name="Ignatov A.N."/>
            <person name="Miroshnikov K.A."/>
            <person name="Mikhailova Y.V."/>
            <person name="Shelenkov A."/>
            <person name="Yanushevich Y.G."/>
            <person name="Evseev P.V."/>
        </authorList>
    </citation>
    <scope>NUCLEOTIDE SEQUENCE [LARGE SCALE GENOMIC DNA]</scope>
    <source>
        <strain evidence="7 8">F131</strain>
    </source>
</reference>
<dbReference type="RefSeq" id="WP_103970844.1">
    <property type="nucleotide sequence ID" value="NZ_CAKLHX010000005.1"/>
</dbReference>
<evidence type="ECO:0000313" key="8">
    <source>
        <dbReference type="Proteomes" id="UP000237284"/>
    </source>
</evidence>
<dbReference type="PANTHER" id="PTHR46796">
    <property type="entry name" value="HTH-TYPE TRANSCRIPTIONAL ACTIVATOR RHAS-RELATED"/>
    <property type="match status" value="1"/>
</dbReference>
<dbReference type="PROSITE" id="PS01124">
    <property type="entry name" value="HTH_ARAC_FAMILY_2"/>
    <property type="match status" value="1"/>
</dbReference>
<dbReference type="EMBL" id="PDVW01000002">
    <property type="protein sequence ID" value="POY51690.1"/>
    <property type="molecule type" value="Genomic_DNA"/>
</dbReference>
<dbReference type="GO" id="GO:0003700">
    <property type="term" value="F:DNA-binding transcription factor activity"/>
    <property type="evidence" value="ECO:0007669"/>
    <property type="project" value="InterPro"/>
</dbReference>
<keyword evidence="3" id="KW-0804">Transcription</keyword>
<dbReference type="InterPro" id="IPR003313">
    <property type="entry name" value="AraC-bd"/>
</dbReference>
<evidence type="ECO:0000256" key="3">
    <source>
        <dbReference type="ARBA" id="ARBA00023163"/>
    </source>
</evidence>
<dbReference type="EMBL" id="JACDRT010000005">
    <property type="protein sequence ID" value="MBA0158654.1"/>
    <property type="molecule type" value="Genomic_DNA"/>
</dbReference>
<reference evidence="6" key="1">
    <citation type="submission" date="2017-12" db="EMBL/GenBank/DDBJ databases">
        <title>First report on the novel genomospecies/subspecies of Pectobacterium carotovorum in Russia.</title>
        <authorList>
            <person name="Shirshikov F.V."/>
            <person name="Miroshnikov K."/>
            <person name="Toshakov S.V."/>
            <person name="Kabanova A.P."/>
            <person name="Barannik A.P."/>
            <person name="Shneider M."/>
            <person name="Ignatov A.N."/>
            <person name="Miroshnikov K.A."/>
        </authorList>
    </citation>
    <scope>NUCLEOTIDE SEQUENCE [LARGE SCALE GENOMIC DNA]</scope>
    <source>
        <strain evidence="6">F131</strain>
    </source>
</reference>
<keyword evidence="1" id="KW-0805">Transcription regulation</keyword>